<keyword evidence="1" id="KW-0732">Signal</keyword>
<dbReference type="AlphaFoldDB" id="A0A2R8BCM5"/>
<dbReference type="SUPFAM" id="SSF52833">
    <property type="entry name" value="Thioredoxin-like"/>
    <property type="match status" value="1"/>
</dbReference>
<dbReference type="EMBL" id="OMOR01000001">
    <property type="protein sequence ID" value="SPH20816.1"/>
    <property type="molecule type" value="Genomic_DNA"/>
</dbReference>
<accession>A0A2R8BCM5</accession>
<protein>
    <recommendedName>
        <fullName evidence="4">DUF1223 domain-containing protein</fullName>
    </recommendedName>
</protein>
<dbReference type="Pfam" id="PF06764">
    <property type="entry name" value="DUF1223"/>
    <property type="match status" value="1"/>
</dbReference>
<evidence type="ECO:0000313" key="3">
    <source>
        <dbReference type="Proteomes" id="UP000244880"/>
    </source>
</evidence>
<feature type="chain" id="PRO_5015322911" description="DUF1223 domain-containing protein" evidence="1">
    <location>
        <begin position="22"/>
        <end position="230"/>
    </location>
</feature>
<evidence type="ECO:0000256" key="1">
    <source>
        <dbReference type="SAM" id="SignalP"/>
    </source>
</evidence>
<reference evidence="2 3" key="1">
    <citation type="submission" date="2018-03" db="EMBL/GenBank/DDBJ databases">
        <authorList>
            <person name="Keele B.F."/>
        </authorList>
    </citation>
    <scope>NUCLEOTIDE SEQUENCE [LARGE SCALE GENOMIC DNA]</scope>
    <source>
        <strain evidence="2 3">CECT 8599</strain>
    </source>
</reference>
<proteinExistence type="predicted"/>
<dbReference type="InterPro" id="IPR036249">
    <property type="entry name" value="Thioredoxin-like_sf"/>
</dbReference>
<name>A0A2R8BCM5_9RHOB</name>
<keyword evidence="3" id="KW-1185">Reference proteome</keyword>
<evidence type="ECO:0008006" key="4">
    <source>
        <dbReference type="Google" id="ProtNLM"/>
    </source>
</evidence>
<dbReference type="Proteomes" id="UP000244880">
    <property type="component" value="Unassembled WGS sequence"/>
</dbReference>
<sequence>MKKIASGLAAAFLSFATPVWAQDSPVVVELFTSQGCSSCPPADAMLHELAVRDDVIAIALHVDYWDYIGWKDEFADPAYAKRQRKYARVGGRRSVYTPQMIVNGQTDIVGAKAMKLSAAIAAHAAQPMPVAVSLTRSGDTVQIKADAQSAGSYVVQLLRYQPLRESRITRGENAGQTLKYANVAQDWQELAQWNGQSALTLTAPAPGDAAIVVLVQHDKLGPIVGAARLR</sequence>
<dbReference type="OrthoDB" id="9808254at2"/>
<dbReference type="RefSeq" id="WP_108827971.1">
    <property type="nucleotide sequence ID" value="NZ_OMOR01000001.1"/>
</dbReference>
<evidence type="ECO:0000313" key="2">
    <source>
        <dbReference type="EMBL" id="SPH20816.1"/>
    </source>
</evidence>
<feature type="signal peptide" evidence="1">
    <location>
        <begin position="1"/>
        <end position="21"/>
    </location>
</feature>
<gene>
    <name evidence="2" type="ORF">ASD8599_01557</name>
</gene>
<organism evidence="2 3">
    <name type="scientific">Ascidiaceihabitans donghaensis</name>
    <dbReference type="NCBI Taxonomy" id="1510460"/>
    <lineage>
        <taxon>Bacteria</taxon>
        <taxon>Pseudomonadati</taxon>
        <taxon>Pseudomonadota</taxon>
        <taxon>Alphaproteobacteria</taxon>
        <taxon>Rhodobacterales</taxon>
        <taxon>Paracoccaceae</taxon>
        <taxon>Ascidiaceihabitans</taxon>
    </lineage>
</organism>
<dbReference type="InterPro" id="IPR010634">
    <property type="entry name" value="DUF1223"/>
</dbReference>
<dbReference type="PANTHER" id="PTHR36057">
    <property type="match status" value="1"/>
</dbReference>
<dbReference type="PANTHER" id="PTHR36057:SF1">
    <property type="entry name" value="LIPOPROTEIN LIPID ATTACHMENT SITE-LIKE PROTEIN, PUTATIVE (DUF1223)-RELATED"/>
    <property type="match status" value="1"/>
</dbReference>